<evidence type="ECO:0000313" key="3">
    <source>
        <dbReference type="Proteomes" id="UP000270046"/>
    </source>
</evidence>
<protein>
    <submittedName>
        <fullName evidence="2">DUF1801 domain-containing protein</fullName>
    </submittedName>
</protein>
<dbReference type="SUPFAM" id="SSF159888">
    <property type="entry name" value="YdhG-like"/>
    <property type="match status" value="1"/>
</dbReference>
<dbReference type="AlphaFoldDB" id="A0A494VXD3"/>
<dbReference type="KEGG" id="muh:HYN43_012900"/>
<dbReference type="OrthoDB" id="9811812at2"/>
<sequence>MKTKKAEQPLADTPGVDAYMQKLDHPLKNVLEALRQIILSVDPELGEHIKWNAPSFLYTGEMKPFNPKEYKRYVIVSNLFQKDCIRLVFWRGDLINDTTGFLTGDYADGRRLAFFRSMDEVKEKEEVLRNAIKVWLSVLDK</sequence>
<dbReference type="Proteomes" id="UP000270046">
    <property type="component" value="Chromosome"/>
</dbReference>
<reference evidence="2 3" key="1">
    <citation type="submission" date="2018-10" db="EMBL/GenBank/DDBJ databases">
        <title>Genome sequencing of Mucilaginibacter sp. HYN0043.</title>
        <authorList>
            <person name="Kim M."/>
            <person name="Yi H."/>
        </authorList>
    </citation>
    <scope>NUCLEOTIDE SEQUENCE [LARGE SCALE GENOMIC DNA]</scope>
    <source>
        <strain evidence="2 3">HYN0043</strain>
    </source>
</reference>
<gene>
    <name evidence="2" type="ORF">HYN43_012900</name>
</gene>
<proteinExistence type="predicted"/>
<dbReference type="Pfam" id="PF08818">
    <property type="entry name" value="DUF1801"/>
    <property type="match status" value="1"/>
</dbReference>
<feature type="domain" description="YdhG-like" evidence="1">
    <location>
        <begin position="28"/>
        <end position="135"/>
    </location>
</feature>
<dbReference type="EMBL" id="CP032869">
    <property type="protein sequence ID" value="AYL96133.1"/>
    <property type="molecule type" value="Genomic_DNA"/>
</dbReference>
<name>A0A494VXD3_9SPHI</name>
<evidence type="ECO:0000313" key="2">
    <source>
        <dbReference type="EMBL" id="AYL96133.1"/>
    </source>
</evidence>
<evidence type="ECO:0000259" key="1">
    <source>
        <dbReference type="Pfam" id="PF08818"/>
    </source>
</evidence>
<accession>A0A494VXD3</accession>
<dbReference type="InterPro" id="IPR014922">
    <property type="entry name" value="YdhG-like"/>
</dbReference>
<keyword evidence="3" id="KW-1185">Reference proteome</keyword>
<organism evidence="2 3">
    <name type="scientific">Mucilaginibacter celer</name>
    <dbReference type="NCBI Taxonomy" id="2305508"/>
    <lineage>
        <taxon>Bacteria</taxon>
        <taxon>Pseudomonadati</taxon>
        <taxon>Bacteroidota</taxon>
        <taxon>Sphingobacteriia</taxon>
        <taxon>Sphingobacteriales</taxon>
        <taxon>Sphingobacteriaceae</taxon>
        <taxon>Mucilaginibacter</taxon>
    </lineage>
</organism>
<dbReference type="Gene3D" id="3.90.1150.200">
    <property type="match status" value="1"/>
</dbReference>
<dbReference type="RefSeq" id="WP_119409737.1">
    <property type="nucleotide sequence ID" value="NZ_CP032869.1"/>
</dbReference>